<sequence length="280" mass="32351">MEKDCSGSVRNCHQCQIHGDLIHALPSELHPMLAPWSFVAWGMNVIGQIEPKASNGQKFILVAFDYFTKWVEAVNFNAATKKTVVDSEVCEQFKIMHRNSTPYRPKVNGDVEATNKNIKKILKKMIQRYRTTVRTSVRATPYLLVYGIEAVISAEVEIPSLQIIVEDEIEDDEWVKTRLEQLTIIDEKWMATVCHGQLYQQRKAYAYNKKVQPRNFEMGKLVLRRILPYHEEAKGKFVPNCKGPYIVRRRLPKGELYLEDIEGNDPETTVNADVVTRYYV</sequence>
<accession>A0A1U7WYF2</accession>
<dbReference type="AlphaFoldDB" id="A0A1U7WYF2"/>
<dbReference type="STRING" id="4096.A0A1U7WYF2"/>
<dbReference type="InterPro" id="IPR012337">
    <property type="entry name" value="RNaseH-like_sf"/>
</dbReference>
<gene>
    <name evidence="2" type="primary">LOC104228852</name>
</gene>
<dbReference type="PANTHER" id="PTHR48475">
    <property type="entry name" value="RIBONUCLEASE H"/>
    <property type="match status" value="1"/>
</dbReference>
<organism evidence="1 2">
    <name type="scientific">Nicotiana sylvestris</name>
    <name type="common">Wood tobacco</name>
    <name type="synonym">South American tobacco</name>
    <dbReference type="NCBI Taxonomy" id="4096"/>
    <lineage>
        <taxon>Eukaryota</taxon>
        <taxon>Viridiplantae</taxon>
        <taxon>Streptophyta</taxon>
        <taxon>Embryophyta</taxon>
        <taxon>Tracheophyta</taxon>
        <taxon>Spermatophyta</taxon>
        <taxon>Magnoliopsida</taxon>
        <taxon>eudicotyledons</taxon>
        <taxon>Gunneridae</taxon>
        <taxon>Pentapetalae</taxon>
        <taxon>asterids</taxon>
        <taxon>lamiids</taxon>
        <taxon>Solanales</taxon>
        <taxon>Solanaceae</taxon>
        <taxon>Nicotianoideae</taxon>
        <taxon>Nicotianeae</taxon>
        <taxon>Nicotiana</taxon>
    </lineage>
</organism>
<proteinExistence type="predicted"/>
<dbReference type="SUPFAM" id="SSF53098">
    <property type="entry name" value="Ribonuclease H-like"/>
    <property type="match status" value="1"/>
</dbReference>
<dbReference type="eggNOG" id="KOG0017">
    <property type="taxonomic scope" value="Eukaryota"/>
</dbReference>
<dbReference type="PANTHER" id="PTHR48475:SF1">
    <property type="entry name" value="RNASE H TYPE-1 DOMAIN-CONTAINING PROTEIN"/>
    <property type="match status" value="1"/>
</dbReference>
<evidence type="ECO:0000313" key="2">
    <source>
        <dbReference type="RefSeq" id="XP_009779699.1"/>
    </source>
</evidence>
<name>A0A1U7WYF2_NICSY</name>
<evidence type="ECO:0000313" key="1">
    <source>
        <dbReference type="Proteomes" id="UP000189701"/>
    </source>
</evidence>
<dbReference type="Proteomes" id="UP000189701">
    <property type="component" value="Unplaced"/>
</dbReference>
<dbReference type="Gene3D" id="3.30.420.10">
    <property type="entry name" value="Ribonuclease H-like superfamily/Ribonuclease H"/>
    <property type="match status" value="2"/>
</dbReference>
<dbReference type="InterPro" id="IPR036397">
    <property type="entry name" value="RNaseH_sf"/>
</dbReference>
<protein>
    <submittedName>
        <fullName evidence="2">Uncharacterized protein LOC104228852</fullName>
    </submittedName>
</protein>
<dbReference type="RefSeq" id="XP_009779699.1">
    <property type="nucleotide sequence ID" value="XM_009781397.1"/>
</dbReference>
<reference evidence="2" key="2">
    <citation type="submission" date="2025-08" db="UniProtKB">
        <authorList>
            <consortium name="RefSeq"/>
        </authorList>
    </citation>
    <scope>IDENTIFICATION</scope>
    <source>
        <tissue evidence="2">Leaf</tissue>
    </source>
</reference>
<reference evidence="1" key="1">
    <citation type="journal article" date="2013" name="Genome Biol.">
        <title>Reference genomes and transcriptomes of Nicotiana sylvestris and Nicotiana tomentosiformis.</title>
        <authorList>
            <person name="Sierro N."/>
            <person name="Battey J.N."/>
            <person name="Ouadi S."/>
            <person name="Bovet L."/>
            <person name="Goepfert S."/>
            <person name="Bakaher N."/>
            <person name="Peitsch M.C."/>
            <person name="Ivanov N.V."/>
        </authorList>
    </citation>
    <scope>NUCLEOTIDE SEQUENCE [LARGE SCALE GENOMIC DNA]</scope>
</reference>
<keyword evidence="1" id="KW-1185">Reference proteome</keyword>
<dbReference type="GO" id="GO:0003676">
    <property type="term" value="F:nucleic acid binding"/>
    <property type="evidence" value="ECO:0007669"/>
    <property type="project" value="InterPro"/>
</dbReference>